<dbReference type="Gene3D" id="2.60.40.790">
    <property type="match status" value="1"/>
</dbReference>
<dbReference type="RefSeq" id="WP_202245125.1">
    <property type="nucleotide sequence ID" value="NZ_JAESIY010000007.1"/>
</dbReference>
<proteinExistence type="inferred from homology"/>
<evidence type="ECO:0000259" key="3">
    <source>
        <dbReference type="PROSITE" id="PS01031"/>
    </source>
</evidence>
<dbReference type="EMBL" id="JAESIY010000007">
    <property type="protein sequence ID" value="MBL3657348.1"/>
    <property type="molecule type" value="Genomic_DNA"/>
</dbReference>
<comment type="similarity">
    <text evidence="1 2">Belongs to the small heat shock protein (HSP20) family.</text>
</comment>
<gene>
    <name evidence="4" type="ORF">JL102_14470</name>
</gene>
<accession>A0A937FBC2</accession>
<dbReference type="InterPro" id="IPR008978">
    <property type="entry name" value="HSP20-like_chaperone"/>
</dbReference>
<evidence type="ECO:0000256" key="1">
    <source>
        <dbReference type="PROSITE-ProRule" id="PRU00285"/>
    </source>
</evidence>
<dbReference type="SUPFAM" id="SSF49764">
    <property type="entry name" value="HSP20-like chaperones"/>
    <property type="match status" value="1"/>
</dbReference>
<organism evidence="4 5">
    <name type="scientific">Fulvivirga sediminis</name>
    <dbReference type="NCBI Taxonomy" id="2803949"/>
    <lineage>
        <taxon>Bacteria</taxon>
        <taxon>Pseudomonadati</taxon>
        <taxon>Bacteroidota</taxon>
        <taxon>Cytophagia</taxon>
        <taxon>Cytophagales</taxon>
        <taxon>Fulvivirgaceae</taxon>
        <taxon>Fulvivirga</taxon>
    </lineage>
</organism>
<comment type="caution">
    <text evidence="4">The sequence shown here is derived from an EMBL/GenBank/DDBJ whole genome shotgun (WGS) entry which is preliminary data.</text>
</comment>
<dbReference type="Pfam" id="PF00011">
    <property type="entry name" value="HSP20"/>
    <property type="match status" value="1"/>
</dbReference>
<dbReference type="Proteomes" id="UP000659388">
    <property type="component" value="Unassembled WGS sequence"/>
</dbReference>
<name>A0A937FBC2_9BACT</name>
<dbReference type="AlphaFoldDB" id="A0A937FBC2"/>
<evidence type="ECO:0000256" key="2">
    <source>
        <dbReference type="RuleBase" id="RU003616"/>
    </source>
</evidence>
<dbReference type="CDD" id="cd06464">
    <property type="entry name" value="ACD_sHsps-like"/>
    <property type="match status" value="1"/>
</dbReference>
<protein>
    <submittedName>
        <fullName evidence="4">Hsp20/alpha crystallin family protein</fullName>
    </submittedName>
</protein>
<sequence>MEDNMKYDHDINWVRRVLQSADIMNTFNGGSVSPQVQIKKTNHYKQINSRVPGVSPEELRVEVINGHLIIYHNVVFDASQDDFVVPHVVVSHTLEPHIDRMGINANYENGVLKVILPYDDLQTDFHRNIDIDISM</sequence>
<evidence type="ECO:0000313" key="4">
    <source>
        <dbReference type="EMBL" id="MBL3657348.1"/>
    </source>
</evidence>
<dbReference type="InterPro" id="IPR002068">
    <property type="entry name" value="A-crystallin/Hsp20_dom"/>
</dbReference>
<evidence type="ECO:0000313" key="5">
    <source>
        <dbReference type="Proteomes" id="UP000659388"/>
    </source>
</evidence>
<feature type="domain" description="SHSP" evidence="3">
    <location>
        <begin position="27"/>
        <end position="134"/>
    </location>
</feature>
<dbReference type="PROSITE" id="PS01031">
    <property type="entry name" value="SHSP"/>
    <property type="match status" value="1"/>
</dbReference>
<reference evidence="4" key="1">
    <citation type="submission" date="2021-01" db="EMBL/GenBank/DDBJ databases">
        <title>Fulvivirga kasyanovii gen. nov., sp nov., a novel member of the phylum Bacteroidetes isolated from seawater in a mussel farm.</title>
        <authorList>
            <person name="Zhao L.-H."/>
            <person name="Wang Z.-J."/>
        </authorList>
    </citation>
    <scope>NUCLEOTIDE SEQUENCE</scope>
    <source>
        <strain evidence="4">2943</strain>
    </source>
</reference>
<keyword evidence="5" id="KW-1185">Reference proteome</keyword>